<dbReference type="OrthoDB" id="2355718at2"/>
<evidence type="ECO:0000313" key="3">
    <source>
        <dbReference type="Proteomes" id="UP000308230"/>
    </source>
</evidence>
<keyword evidence="1" id="KW-0812">Transmembrane</keyword>
<keyword evidence="1" id="KW-0472">Membrane</keyword>
<comment type="caution">
    <text evidence="2">The sequence shown here is derived from an EMBL/GenBank/DDBJ whole genome shotgun (WGS) entry which is preliminary data.</text>
</comment>
<evidence type="ECO:0000256" key="1">
    <source>
        <dbReference type="SAM" id="Phobius"/>
    </source>
</evidence>
<dbReference type="Proteomes" id="UP000308230">
    <property type="component" value="Unassembled WGS sequence"/>
</dbReference>
<dbReference type="InterPro" id="IPR024490">
    <property type="entry name" value="DUF2759"/>
</dbReference>
<dbReference type="Pfam" id="PF10958">
    <property type="entry name" value="DUF2759"/>
    <property type="match status" value="1"/>
</dbReference>
<accession>A0A5R9F764</accession>
<evidence type="ECO:0000313" key="2">
    <source>
        <dbReference type="EMBL" id="TLS36334.1"/>
    </source>
</evidence>
<sequence>MGLAIIFLLVTALAVWGVFRSLGGKNFFGMLMAGATTLVFGWFTVMTFIDVFTGGGSTGH</sequence>
<keyword evidence="1" id="KW-1133">Transmembrane helix</keyword>
<protein>
    <submittedName>
        <fullName evidence="2">DUF2759 domain-containing protein</fullName>
    </submittedName>
</protein>
<gene>
    <name evidence="2" type="ORF">FCL54_15490</name>
</gene>
<dbReference type="RefSeq" id="WP_138127652.1">
    <property type="nucleotide sequence ID" value="NZ_SWLG01000011.1"/>
</dbReference>
<keyword evidence="3" id="KW-1185">Reference proteome</keyword>
<proteinExistence type="predicted"/>
<dbReference type="AlphaFoldDB" id="A0A5R9F764"/>
<reference evidence="2 3" key="1">
    <citation type="submission" date="2019-04" db="EMBL/GenBank/DDBJ databases">
        <title>Bacillus caeni sp. nov., a bacterium isolated from mangrove sediment.</title>
        <authorList>
            <person name="Huang H."/>
            <person name="Mo K."/>
            <person name="Hu Y."/>
        </authorList>
    </citation>
    <scope>NUCLEOTIDE SEQUENCE [LARGE SCALE GENOMIC DNA]</scope>
    <source>
        <strain evidence="2 3">HB172195</strain>
    </source>
</reference>
<name>A0A5R9F764_9BACL</name>
<dbReference type="EMBL" id="SWLG01000011">
    <property type="protein sequence ID" value="TLS36334.1"/>
    <property type="molecule type" value="Genomic_DNA"/>
</dbReference>
<feature type="transmembrane region" description="Helical" evidence="1">
    <location>
        <begin position="27"/>
        <end position="52"/>
    </location>
</feature>
<organism evidence="2 3">
    <name type="scientific">Exobacillus caeni</name>
    <dbReference type="NCBI Taxonomy" id="2574798"/>
    <lineage>
        <taxon>Bacteria</taxon>
        <taxon>Bacillati</taxon>
        <taxon>Bacillota</taxon>
        <taxon>Bacilli</taxon>
        <taxon>Bacillales</taxon>
        <taxon>Guptibacillaceae</taxon>
        <taxon>Exobacillus</taxon>
    </lineage>
</organism>